<proteinExistence type="predicted"/>
<sequence>MNCVPILCPSDQSASPNYDHFSRSEITEIGLMLSNQTFKPPQYYGTYYFPWFKLWKSVSLGTIIGAAIGRFLVVVMMIYALFYAPHQKTRADRALKQNNPFSSCELSNSSGSIPQLKGARWFSFKELKKCTSDFSEASEIGPRGFGKVNHGYFFYF</sequence>
<accession>A0A9Q0KGU7</accession>
<dbReference type="Gene3D" id="3.30.200.20">
    <property type="entry name" value="Phosphorylase Kinase, domain 1"/>
    <property type="match status" value="1"/>
</dbReference>
<evidence type="ECO:0000313" key="3">
    <source>
        <dbReference type="Proteomes" id="UP001141806"/>
    </source>
</evidence>
<gene>
    <name evidence="2" type="ORF">NE237_003140</name>
</gene>
<keyword evidence="1" id="KW-0812">Transmembrane</keyword>
<organism evidence="2 3">
    <name type="scientific">Protea cynaroides</name>
    <dbReference type="NCBI Taxonomy" id="273540"/>
    <lineage>
        <taxon>Eukaryota</taxon>
        <taxon>Viridiplantae</taxon>
        <taxon>Streptophyta</taxon>
        <taxon>Embryophyta</taxon>
        <taxon>Tracheophyta</taxon>
        <taxon>Spermatophyta</taxon>
        <taxon>Magnoliopsida</taxon>
        <taxon>Proteales</taxon>
        <taxon>Proteaceae</taxon>
        <taxon>Protea</taxon>
    </lineage>
</organism>
<comment type="caution">
    <text evidence="2">The sequence shown here is derived from an EMBL/GenBank/DDBJ whole genome shotgun (WGS) entry which is preliminary data.</text>
</comment>
<dbReference type="OrthoDB" id="1938586at2759"/>
<name>A0A9Q0KGU7_9MAGN</name>
<evidence type="ECO:0000313" key="2">
    <source>
        <dbReference type="EMBL" id="KAJ4970041.1"/>
    </source>
</evidence>
<reference evidence="2" key="1">
    <citation type="journal article" date="2023" name="Plant J.">
        <title>The genome of the king protea, Protea cynaroides.</title>
        <authorList>
            <person name="Chang J."/>
            <person name="Duong T.A."/>
            <person name="Schoeman C."/>
            <person name="Ma X."/>
            <person name="Roodt D."/>
            <person name="Barker N."/>
            <person name="Li Z."/>
            <person name="Van de Peer Y."/>
            <person name="Mizrachi E."/>
        </authorList>
    </citation>
    <scope>NUCLEOTIDE SEQUENCE</scope>
    <source>
        <tissue evidence="2">Young leaves</tissue>
    </source>
</reference>
<keyword evidence="1" id="KW-1133">Transmembrane helix</keyword>
<dbReference type="EMBL" id="JAMYWD010000005">
    <property type="protein sequence ID" value="KAJ4970041.1"/>
    <property type="molecule type" value="Genomic_DNA"/>
</dbReference>
<keyword evidence="3" id="KW-1185">Reference proteome</keyword>
<dbReference type="AlphaFoldDB" id="A0A9Q0KGU7"/>
<evidence type="ECO:0000256" key="1">
    <source>
        <dbReference type="SAM" id="Phobius"/>
    </source>
</evidence>
<protein>
    <submittedName>
        <fullName evidence="2">Uncharacterized protein</fullName>
    </submittedName>
</protein>
<keyword evidence="1" id="KW-0472">Membrane</keyword>
<dbReference type="Proteomes" id="UP001141806">
    <property type="component" value="Unassembled WGS sequence"/>
</dbReference>
<feature type="transmembrane region" description="Helical" evidence="1">
    <location>
        <begin position="58"/>
        <end position="83"/>
    </location>
</feature>